<dbReference type="PANTHER" id="PTHR21011:SF1">
    <property type="entry name" value="SMALL RIBOSOMAL SUBUNIT PROTEIN BS6M"/>
    <property type="match status" value="1"/>
</dbReference>
<dbReference type="eggNOG" id="COG0360">
    <property type="taxonomic scope" value="Bacteria"/>
</dbReference>
<dbReference type="GO" id="GO:0070181">
    <property type="term" value="F:small ribosomal subunit rRNA binding"/>
    <property type="evidence" value="ECO:0007669"/>
    <property type="project" value="TreeGrafter"/>
</dbReference>
<dbReference type="OrthoDB" id="9812702at2"/>
<dbReference type="InterPro" id="IPR014717">
    <property type="entry name" value="Transl_elong_EF1B/ribsomal_bS6"/>
</dbReference>
<gene>
    <name evidence="6" type="primary">rpsF</name>
    <name evidence="8" type="ordered locus">SRU_1365</name>
</gene>
<dbReference type="SUPFAM" id="SSF54995">
    <property type="entry name" value="Ribosomal protein S6"/>
    <property type="match status" value="1"/>
</dbReference>
<proteinExistence type="inferred from homology"/>
<evidence type="ECO:0000313" key="8">
    <source>
        <dbReference type="EMBL" id="ABC45704.1"/>
    </source>
</evidence>
<comment type="similarity">
    <text evidence="1 6">Belongs to the bacterial ribosomal protein bS6 family.</text>
</comment>
<dbReference type="InterPro" id="IPR035980">
    <property type="entry name" value="Ribosomal_bS6_sf"/>
</dbReference>
<comment type="function">
    <text evidence="4 6">Binds together with bS18 to 16S ribosomal RNA.</text>
</comment>
<dbReference type="Gene3D" id="3.30.70.60">
    <property type="match status" value="1"/>
</dbReference>
<dbReference type="HAMAP" id="MF_00360">
    <property type="entry name" value="Ribosomal_bS6"/>
    <property type="match status" value="1"/>
</dbReference>
<evidence type="ECO:0000256" key="6">
    <source>
        <dbReference type="HAMAP-Rule" id="MF_00360"/>
    </source>
</evidence>
<dbReference type="HOGENOM" id="CLU_1353832_0_0_10"/>
<reference evidence="8 9" key="1">
    <citation type="journal article" date="2005" name="Proc. Natl. Acad. Sci. U.S.A.">
        <title>The genome of Salinibacter ruber: convergence and gene exchange among hyperhalophilic bacteria and archaea.</title>
        <authorList>
            <person name="Mongodin E.F."/>
            <person name="Nelson K.E."/>
            <person name="Daugherty S."/>
            <person name="Deboy R.T."/>
            <person name="Wister J."/>
            <person name="Khouri H."/>
            <person name="Weidman J."/>
            <person name="Walsh D.A."/>
            <person name="Papke R.T."/>
            <person name="Sanchez Perez G."/>
            <person name="Sharma A.K."/>
            <person name="Nesbo C.L."/>
            <person name="MacLeod D."/>
            <person name="Bapteste E."/>
            <person name="Doolittle W.F."/>
            <person name="Charlebois R.L."/>
            <person name="Legault B."/>
            <person name="Rodriguez-Valera F."/>
        </authorList>
    </citation>
    <scope>NUCLEOTIDE SEQUENCE [LARGE SCALE GENOMIC DNA]</scope>
    <source>
        <strain evidence="9">DSM 13855 / CECT 5946 / M31</strain>
    </source>
</reference>
<dbReference type="GO" id="GO:0005737">
    <property type="term" value="C:cytoplasm"/>
    <property type="evidence" value="ECO:0007669"/>
    <property type="project" value="UniProtKB-ARBA"/>
</dbReference>
<protein>
    <recommendedName>
        <fullName evidence="5 6">Small ribosomal subunit protein bS6</fullName>
    </recommendedName>
</protein>
<keyword evidence="9" id="KW-1185">Reference proteome</keyword>
<dbReference type="NCBIfam" id="TIGR00166">
    <property type="entry name" value="S6"/>
    <property type="match status" value="1"/>
</dbReference>
<dbReference type="InterPro" id="IPR000529">
    <property type="entry name" value="Ribosomal_bS6"/>
</dbReference>
<evidence type="ECO:0000256" key="3">
    <source>
        <dbReference type="ARBA" id="ARBA00023274"/>
    </source>
</evidence>
<dbReference type="Proteomes" id="UP000008674">
    <property type="component" value="Chromosome"/>
</dbReference>
<dbReference type="KEGG" id="sru:SRU_1365"/>
<dbReference type="PANTHER" id="PTHR21011">
    <property type="entry name" value="MITOCHONDRIAL 28S RIBOSOMAL PROTEIN S6"/>
    <property type="match status" value="1"/>
</dbReference>
<keyword evidence="3 6" id="KW-0687">Ribonucleoprotein</keyword>
<organism evidence="8 9">
    <name type="scientific">Salinibacter ruber (strain DSM 13855 / M31)</name>
    <dbReference type="NCBI Taxonomy" id="309807"/>
    <lineage>
        <taxon>Bacteria</taxon>
        <taxon>Pseudomonadati</taxon>
        <taxon>Rhodothermota</taxon>
        <taxon>Rhodothermia</taxon>
        <taxon>Rhodothermales</taxon>
        <taxon>Salinibacteraceae</taxon>
        <taxon>Salinibacter</taxon>
    </lineage>
</organism>
<dbReference type="GO" id="GO:0003735">
    <property type="term" value="F:structural constituent of ribosome"/>
    <property type="evidence" value="ECO:0007669"/>
    <property type="project" value="InterPro"/>
</dbReference>
<dbReference type="GO" id="GO:0006412">
    <property type="term" value="P:translation"/>
    <property type="evidence" value="ECO:0007669"/>
    <property type="project" value="UniProtKB-UniRule"/>
</dbReference>
<evidence type="ECO:0000256" key="4">
    <source>
        <dbReference type="ARBA" id="ARBA00035104"/>
    </source>
</evidence>
<feature type="compositionally biased region" description="Basic residues" evidence="7">
    <location>
        <begin position="177"/>
        <end position="186"/>
    </location>
</feature>
<evidence type="ECO:0000313" key="9">
    <source>
        <dbReference type="Proteomes" id="UP000008674"/>
    </source>
</evidence>
<evidence type="ECO:0000256" key="7">
    <source>
        <dbReference type="SAM" id="MobiDB-lite"/>
    </source>
</evidence>
<dbReference type="EnsemblBacteria" id="ABC45704">
    <property type="protein sequence ID" value="ABC45704"/>
    <property type="gene ID" value="SRU_1365"/>
</dbReference>
<dbReference type="CDD" id="cd00473">
    <property type="entry name" value="bS6"/>
    <property type="match status" value="1"/>
</dbReference>
<evidence type="ECO:0000256" key="2">
    <source>
        <dbReference type="ARBA" id="ARBA00022980"/>
    </source>
</evidence>
<keyword evidence="6" id="KW-0694">RNA-binding</keyword>
<name>Q2S2U2_SALRD</name>
<dbReference type="InterPro" id="IPR020814">
    <property type="entry name" value="Ribosomal_S6_plastid/chlpt"/>
</dbReference>
<dbReference type="GO" id="GO:0005840">
    <property type="term" value="C:ribosome"/>
    <property type="evidence" value="ECO:0007669"/>
    <property type="project" value="UniProtKB-KW"/>
</dbReference>
<dbReference type="STRING" id="309807.SRU_1365"/>
<accession>Q2S2U2</accession>
<dbReference type="AlphaFoldDB" id="Q2S2U2"/>
<keyword evidence="6" id="KW-0699">rRNA-binding</keyword>
<keyword evidence="2 6" id="KW-0689">Ribosomal protein</keyword>
<dbReference type="GO" id="GO:1990904">
    <property type="term" value="C:ribonucleoprotein complex"/>
    <property type="evidence" value="ECO:0007669"/>
    <property type="project" value="UniProtKB-KW"/>
</dbReference>
<dbReference type="EMBL" id="CP000159">
    <property type="protein sequence ID" value="ABC45704.1"/>
    <property type="molecule type" value="Genomic_DNA"/>
</dbReference>
<evidence type="ECO:0000256" key="5">
    <source>
        <dbReference type="ARBA" id="ARBA00035294"/>
    </source>
</evidence>
<feature type="compositionally biased region" description="Acidic residues" evidence="7">
    <location>
        <begin position="190"/>
        <end position="202"/>
    </location>
</feature>
<dbReference type="Pfam" id="PF01250">
    <property type="entry name" value="Ribosomal_S6"/>
    <property type="match status" value="1"/>
</dbReference>
<sequence length="202" mass="23453">MLEALKEKEGGADCSLIGPPHRGILTLFSRRLCDLLGRRSYMSTAFFPAPPHPDSCRRSTRGMTQFHPIGTQAHDMAQKYQYELTYVISGVVKQNQVDDIVRKVNHLIESNDGDVLEVDEWGNQRLAYEIDRKRSGYYVNMYFQAPGELVPRLERELDINDDVLRYLTLRMDAKMKRHYEQRKKRRAQEAAEEEAADESDEE</sequence>
<feature type="region of interest" description="Disordered" evidence="7">
    <location>
        <begin position="177"/>
        <end position="202"/>
    </location>
</feature>
<evidence type="ECO:0000256" key="1">
    <source>
        <dbReference type="ARBA" id="ARBA00009512"/>
    </source>
</evidence>